<dbReference type="AlphaFoldDB" id="A0A2N4U4N9"/>
<feature type="transmembrane region" description="Helical" evidence="1">
    <location>
        <begin position="12"/>
        <end position="29"/>
    </location>
</feature>
<keyword evidence="4" id="KW-1185">Reference proteome</keyword>
<dbReference type="OrthoDB" id="2873672at2"/>
<dbReference type="EMBL" id="PDNW01000007">
    <property type="protein sequence ID" value="PLC49978.1"/>
    <property type="molecule type" value="Genomic_DNA"/>
</dbReference>
<keyword evidence="1" id="KW-0812">Transmembrane</keyword>
<reference evidence="3 4" key="1">
    <citation type="submission" date="2017-10" db="EMBL/GenBank/DDBJ databases">
        <title>Two draft genome sequences of Pusillimonas sp. strains isolated from a nitrate- and radionuclide-contaminated groundwater in Russia.</title>
        <authorList>
            <person name="Grouzdev D.S."/>
            <person name="Tourova T.P."/>
            <person name="Goeva M.A."/>
            <person name="Babich T.L."/>
            <person name="Sokolova D.S."/>
            <person name="Abdullin R."/>
            <person name="Poltaraus A.B."/>
            <person name="Toshchakov S.V."/>
            <person name="Nazina T.N."/>
        </authorList>
    </citation>
    <scope>NUCLEOTIDE SEQUENCE [LARGE SCALE GENOMIC DNA]</scope>
    <source>
        <strain evidence="3 4">JR1/69-3-13</strain>
    </source>
</reference>
<name>A0A2N4U4N9_9BURK</name>
<dbReference type="InterPro" id="IPR019251">
    <property type="entry name" value="DUF2231_TM"/>
</dbReference>
<evidence type="ECO:0000256" key="1">
    <source>
        <dbReference type="SAM" id="Phobius"/>
    </source>
</evidence>
<feature type="domain" description="DUF2231" evidence="2">
    <location>
        <begin position="15"/>
        <end position="132"/>
    </location>
</feature>
<keyword evidence="1" id="KW-0472">Membrane</keyword>
<gene>
    <name evidence="3" type="ORF">CR159_10075</name>
</gene>
<sequence length="142" mass="15292">MIHTINHRYSQTVYPLHAVFLAGTVPLFLGAALSDAAYASSYEIQWNNFASWLIAGGLVFAGIALIFAIIDLCQAHRRAPGIFLYAVILLATWVAGFINALMHARDAWASMPTGLVLSVIVTVLACIATWLGFCTPRIGGAK</sequence>
<dbReference type="Pfam" id="PF09990">
    <property type="entry name" value="DUF2231"/>
    <property type="match status" value="1"/>
</dbReference>
<proteinExistence type="predicted"/>
<dbReference type="RefSeq" id="WP_102073831.1">
    <property type="nucleotide sequence ID" value="NZ_PDNW01000007.1"/>
</dbReference>
<evidence type="ECO:0000259" key="2">
    <source>
        <dbReference type="Pfam" id="PF09990"/>
    </source>
</evidence>
<evidence type="ECO:0000313" key="4">
    <source>
        <dbReference type="Proteomes" id="UP000234190"/>
    </source>
</evidence>
<evidence type="ECO:0000313" key="3">
    <source>
        <dbReference type="EMBL" id="PLC49978.1"/>
    </source>
</evidence>
<keyword evidence="1" id="KW-1133">Transmembrane helix</keyword>
<dbReference type="Proteomes" id="UP000234190">
    <property type="component" value="Unassembled WGS sequence"/>
</dbReference>
<protein>
    <recommendedName>
        <fullName evidence="2">DUF2231 domain-containing protein</fullName>
    </recommendedName>
</protein>
<feature type="transmembrane region" description="Helical" evidence="1">
    <location>
        <begin position="114"/>
        <end position="133"/>
    </location>
</feature>
<organism evidence="3 4">
    <name type="scientific">Pollutimonas subterranea</name>
    <dbReference type="NCBI Taxonomy" id="2045210"/>
    <lineage>
        <taxon>Bacteria</taxon>
        <taxon>Pseudomonadati</taxon>
        <taxon>Pseudomonadota</taxon>
        <taxon>Betaproteobacteria</taxon>
        <taxon>Burkholderiales</taxon>
        <taxon>Alcaligenaceae</taxon>
        <taxon>Pollutimonas</taxon>
    </lineage>
</organism>
<feature type="transmembrane region" description="Helical" evidence="1">
    <location>
        <begin position="82"/>
        <end position="102"/>
    </location>
</feature>
<accession>A0A2N4U4N9</accession>
<feature type="transmembrane region" description="Helical" evidence="1">
    <location>
        <begin position="49"/>
        <end position="70"/>
    </location>
</feature>
<comment type="caution">
    <text evidence="3">The sequence shown here is derived from an EMBL/GenBank/DDBJ whole genome shotgun (WGS) entry which is preliminary data.</text>
</comment>